<feature type="compositionally biased region" description="Low complexity" evidence="2">
    <location>
        <begin position="873"/>
        <end position="883"/>
    </location>
</feature>
<reference evidence="5" key="1">
    <citation type="submission" date="2021-01" db="EMBL/GenBank/DDBJ databases">
        <authorList>
            <person name="Kaushik A."/>
        </authorList>
    </citation>
    <scope>NUCLEOTIDE SEQUENCE</scope>
    <source>
        <strain evidence="5">AG1-1A</strain>
    </source>
</reference>
<organism evidence="5 6">
    <name type="scientific">Rhizoctonia solani</name>
    <dbReference type="NCBI Taxonomy" id="456999"/>
    <lineage>
        <taxon>Eukaryota</taxon>
        <taxon>Fungi</taxon>
        <taxon>Dikarya</taxon>
        <taxon>Basidiomycota</taxon>
        <taxon>Agaricomycotina</taxon>
        <taxon>Agaricomycetes</taxon>
        <taxon>Cantharellales</taxon>
        <taxon>Ceratobasidiaceae</taxon>
        <taxon>Rhizoctonia</taxon>
    </lineage>
</organism>
<dbReference type="InterPro" id="IPR002213">
    <property type="entry name" value="UDP_glucos_trans"/>
</dbReference>
<dbReference type="PANTHER" id="PTHR48050:SF13">
    <property type="entry name" value="STEROL 3-BETA-GLUCOSYLTRANSFERASE UGT80A2"/>
    <property type="match status" value="1"/>
</dbReference>
<evidence type="ECO:0000259" key="3">
    <source>
        <dbReference type="Pfam" id="PF03033"/>
    </source>
</evidence>
<dbReference type="Pfam" id="PF03033">
    <property type="entry name" value="Glyco_transf_28"/>
    <property type="match status" value="2"/>
</dbReference>
<evidence type="ECO:0008006" key="7">
    <source>
        <dbReference type="Google" id="ProtNLM"/>
    </source>
</evidence>
<evidence type="ECO:0000256" key="1">
    <source>
        <dbReference type="ARBA" id="ARBA00022679"/>
    </source>
</evidence>
<dbReference type="CDD" id="cd03784">
    <property type="entry name" value="GT1_Gtf-like"/>
    <property type="match status" value="2"/>
</dbReference>
<feature type="domain" description="Erythromycin biosynthesis protein CIII-like C-terminal" evidence="4">
    <location>
        <begin position="483"/>
        <end position="585"/>
    </location>
</feature>
<dbReference type="PANTHER" id="PTHR48050">
    <property type="entry name" value="STEROL 3-BETA-GLUCOSYLTRANSFERASE"/>
    <property type="match status" value="1"/>
</dbReference>
<dbReference type="InterPro" id="IPR010610">
    <property type="entry name" value="EryCIII-like_C"/>
</dbReference>
<feature type="domain" description="Glycosyltransferase family 28 N-terminal" evidence="3">
    <location>
        <begin position="948"/>
        <end position="1098"/>
    </location>
</feature>
<dbReference type="GO" id="GO:0005975">
    <property type="term" value="P:carbohydrate metabolic process"/>
    <property type="evidence" value="ECO:0007669"/>
    <property type="project" value="InterPro"/>
</dbReference>
<feature type="compositionally biased region" description="Basic and acidic residues" evidence="2">
    <location>
        <begin position="800"/>
        <end position="823"/>
    </location>
</feature>
<gene>
    <name evidence="5" type="ORF">RDB_LOCUS73325</name>
</gene>
<accession>A0A8H2XWT8</accession>
<feature type="domain" description="Glycosyltransferase family 28 N-terminal" evidence="3">
    <location>
        <begin position="161"/>
        <end position="308"/>
    </location>
</feature>
<dbReference type="SUPFAM" id="SSF53756">
    <property type="entry name" value="UDP-Glycosyltransferase/glycogen phosphorylase"/>
    <property type="match status" value="2"/>
</dbReference>
<evidence type="ECO:0000313" key="6">
    <source>
        <dbReference type="Proteomes" id="UP000663840"/>
    </source>
</evidence>
<evidence type="ECO:0000259" key="4">
    <source>
        <dbReference type="Pfam" id="PF06722"/>
    </source>
</evidence>
<sequence length="1639" mass="177507">MILIDNKTDSTEIQPQTESLSQSDSYADGSEPAASSVILDIPASDSHEYLPEAAMRPPPNYSPTAVSPGGSARMFVTNGRPGSVIDLIDSSASGISYPTEKARLPEYSETVVTEATIRSDGRIQASFASSQGFPEGYAPPIYEPALEKDGSLNTPSMNINIMIVGSRGDVQPCVALGQQLQEYGHIVRISTHEMFRSLVKHAGLRFFSIGGDPSNLAEYMFLNAGPVSKSDNIKKGDVEKNQSMISEIMERCLLSCYEDDDVSGEEPGFAADLIISNPQTFAHIHCAEALGIPLHLSFTMPWSATVAFPHPLVNIKQEEKTDPGMANYYSYSLVDTMSWQRLGRIINKFRTKKLGLEYLSPQSAVGIIERASVPWTYCISPTVIPRPADWMANIDISGFCFPNMTKGYDPLRELVEFIESGEPPIYIGFGSIVLENSENMTKSVLGAISQAGVRAIIATSPEGLDEGMIKDAGDDVFLLTADTPHDWLFERVSAVVHHGGTGTTAIGLKCGKPTVTVPFFGDQPWWAAQITRLGVGPPPIHPNRLTAEVLANAIRVAISPESREAARKIGDTIRAEHGPKNAVESIHRHLPLLNMRCDLDPNRVAVWYSPTHKLRLSAFAAQVLAEAGELDINKLELHRSREYETHIGPIDPVSGTILLGIKILNDFGRGVAQLPSEPGKGAAKMLSASTLGLQNTLQSAAEGMHNLPKVYGGEVRKHKKVTGIGSGFAQGGKEFALGLYDGFSDFFMEPVRGFKRGGVLGAIGGVGIGGERYGHADWLYACPTIATMIIPDDYDSKKALSEREDQSEYNRDSHMSSESDGKPRRSISASDFPQPPNHGELGPPRYEEATQGASYPRPLADVKSEIDPRRESLQSQTSMSSSVQEDEPSAEFRTAAMAASAAFQPDGRFQVSIDVPSGRLPKDYATPINEPGVDLVNFVNAPPMNVNIMIVGSRGDVQPYLALGKQLRRHGHTVRLTTHETFRQSVKDAGLRFFNIGGNPHELMSYMVRNPGLMPGFESLTNGDITRKQMMVAEMLERCWRSCYEPDDATEGSLSFAADAIISNPPTFAHIHCAEALGIPLLMSFTTNEAMPWCPTTAFPHPLVNVRSSQAEPRITNYLTYGLADAMTWQGLGHTINKFRRKRLGLPSLSVLSGSGIIERCGVPWTYCMSPALVPKPQDWVNHIDVVGFYFLDLATEHTPPDDLIKFLDAGEPPIYIGFGSIVVENPVEVTKIVLSAITESGVRAVISAGWGSLDNATLQDARNPNIFILGNVPHDWLFERVSAVVHHGGAGTAAIGLRCGKPTIVVPFFGDQPWWGDQVHARGAGPAPIPHKKLTTPALVGAIKSALSDETKAAAQRVGEMIRAENGVKNGVDSFHKHLPLLDMRCDLDPKRVAVWYSRSHKLRLSAFAAQVLAEKGILDVNKLELHRPREYITRVQPSDPISGTLGPTLGVVGDVLGGVGGLFTPRPEKGVIKLVRAAPEGVRGILEGLHHGMNNAPKIYGGSVRDPGKVTGFRSGIREGRKSVAMGFYDGLTDIVREPVDGFKKHGVIGGAGGLIIGLTNAVVKPTAGVIGLLSQPVEGTIQSVRSSMAKPAKERHATRYAQGVGAFKSSSEAEREAVVHAFEEKRSRSKGKQRAT</sequence>
<feature type="region of interest" description="Disordered" evidence="2">
    <location>
        <begin position="800"/>
        <end position="890"/>
    </location>
</feature>
<dbReference type="InterPro" id="IPR004276">
    <property type="entry name" value="GlycoTrans_28_N"/>
</dbReference>
<dbReference type="GO" id="GO:0016906">
    <property type="term" value="F:sterol 3-beta-glucosyltransferase activity"/>
    <property type="evidence" value="ECO:0007669"/>
    <property type="project" value="UniProtKB-ARBA"/>
</dbReference>
<dbReference type="EMBL" id="CAJMWR010001926">
    <property type="protein sequence ID" value="CAE6437038.1"/>
    <property type="molecule type" value="Genomic_DNA"/>
</dbReference>
<dbReference type="FunFam" id="3.40.50.2000:FF:000163">
    <property type="entry name" value="Sterol 3-beta-glucosyltransferase"/>
    <property type="match status" value="2"/>
</dbReference>
<dbReference type="Pfam" id="PF06722">
    <property type="entry name" value="EryCIII-like_C"/>
    <property type="match status" value="2"/>
</dbReference>
<dbReference type="FunFam" id="3.40.50.2000:FF:000009">
    <property type="entry name" value="Sterol 3-beta-glucosyltransferase UGT80A2"/>
    <property type="match status" value="2"/>
</dbReference>
<protein>
    <recommendedName>
        <fullName evidence="7">Sterol 3-beta-glucosyltransferase</fullName>
    </recommendedName>
</protein>
<dbReference type="InterPro" id="IPR050426">
    <property type="entry name" value="Glycosyltransferase_28"/>
</dbReference>
<proteinExistence type="predicted"/>
<dbReference type="Gene3D" id="3.40.50.2000">
    <property type="entry name" value="Glycogen Phosphorylase B"/>
    <property type="match status" value="4"/>
</dbReference>
<keyword evidence="1" id="KW-0808">Transferase</keyword>
<feature type="region of interest" description="Disordered" evidence="2">
    <location>
        <begin position="1"/>
        <end position="33"/>
    </location>
</feature>
<feature type="compositionally biased region" description="Basic and acidic residues" evidence="2">
    <location>
        <begin position="1"/>
        <end position="10"/>
    </location>
</feature>
<comment type="caution">
    <text evidence="5">The sequence shown here is derived from an EMBL/GenBank/DDBJ whole genome shotgun (WGS) entry which is preliminary data.</text>
</comment>
<evidence type="ECO:0000313" key="5">
    <source>
        <dbReference type="EMBL" id="CAE6437038.1"/>
    </source>
</evidence>
<name>A0A8H2XWT8_9AGAM</name>
<dbReference type="Proteomes" id="UP000663840">
    <property type="component" value="Unassembled WGS sequence"/>
</dbReference>
<evidence type="ECO:0000256" key="2">
    <source>
        <dbReference type="SAM" id="MobiDB-lite"/>
    </source>
</evidence>
<feature type="domain" description="Erythromycin biosynthesis protein CIII-like C-terminal" evidence="4">
    <location>
        <begin position="1265"/>
        <end position="1360"/>
    </location>
</feature>
<feature type="compositionally biased region" description="Polar residues" evidence="2">
    <location>
        <begin position="11"/>
        <end position="25"/>
    </location>
</feature>
<feature type="compositionally biased region" description="Basic and acidic residues" evidence="2">
    <location>
        <begin position="860"/>
        <end position="872"/>
    </location>
</feature>